<dbReference type="InterPro" id="IPR014001">
    <property type="entry name" value="Helicase_ATP-bd"/>
</dbReference>
<dbReference type="Pfam" id="PF04408">
    <property type="entry name" value="WHD_HA2"/>
    <property type="match status" value="1"/>
</dbReference>
<dbReference type="InterPro" id="IPR048333">
    <property type="entry name" value="HA2_WH"/>
</dbReference>
<dbReference type="eggNOG" id="KOG0922">
    <property type="taxonomic scope" value="Eukaryota"/>
</dbReference>
<dbReference type="SMART" id="SM00487">
    <property type="entry name" value="DEXDc"/>
    <property type="match status" value="1"/>
</dbReference>
<reference evidence="10 11" key="1">
    <citation type="journal article" date="2010" name="Plant Cell">
        <title>The Chlorella variabilis NC64A genome reveals adaptation to photosymbiosis, coevolution with viruses, and cryptic sex.</title>
        <authorList>
            <person name="Blanc G."/>
            <person name="Duncan G."/>
            <person name="Agarkova I."/>
            <person name="Borodovsky M."/>
            <person name="Gurnon J."/>
            <person name="Kuo A."/>
            <person name="Lindquist E."/>
            <person name="Lucas S."/>
            <person name="Pangilinan J."/>
            <person name="Polle J."/>
            <person name="Salamov A."/>
            <person name="Terry A."/>
            <person name="Yamada T."/>
            <person name="Dunigan D.D."/>
            <person name="Grigoriev I.V."/>
            <person name="Claverie J.M."/>
            <person name="Van Etten J.L."/>
        </authorList>
    </citation>
    <scope>NUCLEOTIDE SEQUENCE [LARGE SCALE GENOMIC DNA]</scope>
    <source>
        <strain evidence="10 11">NC64A</strain>
    </source>
</reference>
<dbReference type="Gene3D" id="1.20.120.1080">
    <property type="match status" value="1"/>
</dbReference>
<organism evidence="11">
    <name type="scientific">Chlorella variabilis</name>
    <name type="common">Green alga</name>
    <dbReference type="NCBI Taxonomy" id="554065"/>
    <lineage>
        <taxon>Eukaryota</taxon>
        <taxon>Viridiplantae</taxon>
        <taxon>Chlorophyta</taxon>
        <taxon>core chlorophytes</taxon>
        <taxon>Trebouxiophyceae</taxon>
        <taxon>Chlorellales</taxon>
        <taxon>Chlorellaceae</taxon>
        <taxon>Chlorella clade</taxon>
        <taxon>Chlorella</taxon>
    </lineage>
</organism>
<comment type="similarity">
    <text evidence="1">Belongs to the DEAD box helicase family. DEAH subfamily.</text>
</comment>
<evidence type="ECO:0000256" key="2">
    <source>
        <dbReference type="ARBA" id="ARBA00012552"/>
    </source>
</evidence>
<dbReference type="EC" id="3.6.4.13" evidence="2"/>
<feature type="domain" description="Helicase C-terminal" evidence="9">
    <location>
        <begin position="268"/>
        <end position="446"/>
    </location>
</feature>
<dbReference type="Pfam" id="PF07717">
    <property type="entry name" value="OB_NTP_bind"/>
    <property type="match status" value="1"/>
</dbReference>
<dbReference type="Proteomes" id="UP000008141">
    <property type="component" value="Unassembled WGS sequence"/>
</dbReference>
<evidence type="ECO:0000259" key="9">
    <source>
        <dbReference type="PROSITE" id="PS51194"/>
    </source>
</evidence>
<dbReference type="FunFam" id="3.40.50.300:FF:000145">
    <property type="entry name" value="probable ATP-dependent RNA helicase DHX40"/>
    <property type="match status" value="1"/>
</dbReference>
<dbReference type="EMBL" id="GL433850">
    <property type="protein sequence ID" value="EFN53673.1"/>
    <property type="molecule type" value="Genomic_DNA"/>
</dbReference>
<dbReference type="InterPro" id="IPR011709">
    <property type="entry name" value="DEAD-box_helicase_OB_fold"/>
</dbReference>
<dbReference type="FunFam" id="3.40.50.300:FF:000578">
    <property type="entry name" value="probable ATP-dependent RNA helicase DHX35"/>
    <property type="match status" value="1"/>
</dbReference>
<dbReference type="InterPro" id="IPR001650">
    <property type="entry name" value="Helicase_C-like"/>
</dbReference>
<dbReference type="GO" id="GO:0016787">
    <property type="term" value="F:hydrolase activity"/>
    <property type="evidence" value="ECO:0007669"/>
    <property type="project" value="UniProtKB-KW"/>
</dbReference>
<keyword evidence="11" id="KW-1185">Reference proteome</keyword>
<evidence type="ECO:0000256" key="5">
    <source>
        <dbReference type="ARBA" id="ARBA00022806"/>
    </source>
</evidence>
<keyword evidence="3" id="KW-0547">Nucleotide-binding</keyword>
<dbReference type="RefSeq" id="XP_005845775.1">
    <property type="nucleotide sequence ID" value="XM_005845713.1"/>
</dbReference>
<dbReference type="FunCoup" id="E1ZKD5">
    <property type="interactions" value="1254"/>
</dbReference>
<dbReference type="PROSITE" id="PS51192">
    <property type="entry name" value="HELICASE_ATP_BIND_1"/>
    <property type="match status" value="1"/>
</dbReference>
<dbReference type="InterPro" id="IPR002464">
    <property type="entry name" value="DNA/RNA_helicase_DEAH_CS"/>
</dbReference>
<dbReference type="SMART" id="SM00847">
    <property type="entry name" value="HA2"/>
    <property type="match status" value="1"/>
</dbReference>
<evidence type="ECO:0000256" key="7">
    <source>
        <dbReference type="ARBA" id="ARBA00047984"/>
    </source>
</evidence>
<dbReference type="InterPro" id="IPR027417">
    <property type="entry name" value="P-loop_NTPase"/>
</dbReference>
<dbReference type="InterPro" id="IPR042035">
    <property type="entry name" value="DEAH_win-hel_dom"/>
</dbReference>
<sequence length="752" mass="82169">MTSFLRPGQQSASAFGLAFDVDRDAGGAGAAPVFNKNERLAISEQRRRLPIYAHRTELLYLVEGHATTVVVGETGSGKTTQVPQYLHEAGWTQGGKLVACTQPRRVAAMTVASRVAEEMGCRLGQDVGYSIRFEDVSTPGVTRVRFCTDGVLLREMMDDPLLLKYSCVMVDEAHERSLATDVLLGLLKKIQRRRPDLRVIISSSTIEAEKMARFFDTSNVRRPRAHAEGVQQGAAPSRSPALLSVEGRTHNVQVHYLEAPASDYIQAAVETAVNIHREDLPGDILIFLTGQDECEAAVKLLDEEGRRLQRSRLKLRMQAVALYAGLPAAHQLGVFEPAPRGVRKVVVATNIAETSVTLEGTVYVIDSCFAKQRCYNPLTGLESLLIAPISKASAAQRAGRAGRVRPGHCLRLCTEGDFEQKLPATTVPEMQRSDLSGTVLQLKSLGIDNIMHFEWLAPPPAEASGWLGGWLGGRAGRRGGGVVTMIRALESLHALGALDGDARLARPLGAQMADLPLDPVLARMLLAAGQMGCTAKVLTVVAMLSVQSVWAPGGRRGVDEAKARFAVAEGDLVTYLNVWRGWEESGRSKKWAIENHVMHRSMLRAADIRNQLQAHLRRQGIKQASALEGATSFDHDEELETVRKALAAGMFINAAKLTEELTVKLSDQADTGASVYRLVRSAGGSAAAVKLRIHHSSVLFRCRPQWVCFYAAEQNDSGWYEMRDVLAIESGWLTELAGHVYKMVPLNPQMRR</sequence>
<dbReference type="PROSITE" id="PS51194">
    <property type="entry name" value="HELICASE_CTER"/>
    <property type="match status" value="1"/>
</dbReference>
<evidence type="ECO:0000313" key="11">
    <source>
        <dbReference type="Proteomes" id="UP000008141"/>
    </source>
</evidence>
<dbReference type="GO" id="GO:0003724">
    <property type="term" value="F:RNA helicase activity"/>
    <property type="evidence" value="ECO:0007669"/>
    <property type="project" value="UniProtKB-EC"/>
</dbReference>
<dbReference type="GO" id="GO:0003723">
    <property type="term" value="F:RNA binding"/>
    <property type="evidence" value="ECO:0007669"/>
    <property type="project" value="TreeGrafter"/>
</dbReference>
<protein>
    <recommendedName>
        <fullName evidence="2">RNA helicase</fullName>
        <ecNumber evidence="2">3.6.4.13</ecNumber>
    </recommendedName>
</protein>
<evidence type="ECO:0000256" key="1">
    <source>
        <dbReference type="ARBA" id="ARBA00008792"/>
    </source>
</evidence>
<dbReference type="GO" id="GO:0005524">
    <property type="term" value="F:ATP binding"/>
    <property type="evidence" value="ECO:0007669"/>
    <property type="project" value="UniProtKB-KW"/>
</dbReference>
<dbReference type="InParanoid" id="E1ZKD5"/>
<dbReference type="Gene3D" id="3.40.50.300">
    <property type="entry name" value="P-loop containing nucleotide triphosphate hydrolases"/>
    <property type="match status" value="2"/>
</dbReference>
<dbReference type="Pfam" id="PF00271">
    <property type="entry name" value="Helicase_C"/>
    <property type="match status" value="1"/>
</dbReference>
<dbReference type="OrthoDB" id="10253254at2759"/>
<dbReference type="SMART" id="SM00490">
    <property type="entry name" value="HELICc"/>
    <property type="match status" value="1"/>
</dbReference>
<evidence type="ECO:0000313" key="10">
    <source>
        <dbReference type="EMBL" id="EFN53673.1"/>
    </source>
</evidence>
<dbReference type="PROSITE" id="PS00690">
    <property type="entry name" value="DEAH_ATP_HELICASE"/>
    <property type="match status" value="1"/>
</dbReference>
<accession>E1ZKD5</accession>
<dbReference type="OMA" id="FHEVMET"/>
<keyword evidence="4" id="KW-0378">Hydrolase</keyword>
<gene>
    <name evidence="10" type="ORF">CHLNCDRAFT_58455</name>
</gene>
<dbReference type="SUPFAM" id="SSF52540">
    <property type="entry name" value="P-loop containing nucleoside triphosphate hydrolases"/>
    <property type="match status" value="1"/>
</dbReference>
<evidence type="ECO:0000256" key="6">
    <source>
        <dbReference type="ARBA" id="ARBA00022840"/>
    </source>
</evidence>
<dbReference type="PANTHER" id="PTHR18934">
    <property type="entry name" value="ATP-DEPENDENT RNA HELICASE"/>
    <property type="match status" value="1"/>
</dbReference>
<dbReference type="PANTHER" id="PTHR18934:SF136">
    <property type="entry name" value="ATP-DEPENDENT RNA HELICASE DHX35-RELATED"/>
    <property type="match status" value="1"/>
</dbReference>
<evidence type="ECO:0000256" key="3">
    <source>
        <dbReference type="ARBA" id="ARBA00022741"/>
    </source>
</evidence>
<comment type="catalytic activity">
    <reaction evidence="7">
        <text>ATP + H2O = ADP + phosphate + H(+)</text>
        <dbReference type="Rhea" id="RHEA:13065"/>
        <dbReference type="ChEBI" id="CHEBI:15377"/>
        <dbReference type="ChEBI" id="CHEBI:15378"/>
        <dbReference type="ChEBI" id="CHEBI:30616"/>
        <dbReference type="ChEBI" id="CHEBI:43474"/>
        <dbReference type="ChEBI" id="CHEBI:456216"/>
        <dbReference type="EC" id="3.6.4.13"/>
    </reaction>
</comment>
<keyword evidence="6" id="KW-0067">ATP-binding</keyword>
<dbReference type="GeneID" id="17353207"/>
<name>E1ZKD5_CHLVA</name>
<dbReference type="Pfam" id="PF21010">
    <property type="entry name" value="HA2_C"/>
    <property type="match status" value="1"/>
</dbReference>
<dbReference type="KEGG" id="cvr:CHLNCDRAFT_58455"/>
<dbReference type="STRING" id="554065.E1ZKD5"/>
<dbReference type="AlphaFoldDB" id="E1ZKD5"/>
<evidence type="ECO:0000256" key="4">
    <source>
        <dbReference type="ARBA" id="ARBA00022801"/>
    </source>
</evidence>
<dbReference type="Gene3D" id="1.10.10.2130">
    <property type="entry name" value="DEAH helicase family, winged-helix domain"/>
    <property type="match status" value="1"/>
</dbReference>
<dbReference type="CDD" id="cd18791">
    <property type="entry name" value="SF2_C_RHA"/>
    <property type="match status" value="1"/>
</dbReference>
<evidence type="ECO:0000259" key="8">
    <source>
        <dbReference type="PROSITE" id="PS51192"/>
    </source>
</evidence>
<keyword evidence="5" id="KW-0347">Helicase</keyword>
<proteinExistence type="inferred from homology"/>
<dbReference type="InterPro" id="IPR007502">
    <property type="entry name" value="Helicase-assoc_dom"/>
</dbReference>
<feature type="domain" description="Helicase ATP-binding" evidence="8">
    <location>
        <begin position="59"/>
        <end position="224"/>
    </location>
</feature>